<feature type="chain" id="PRO_5016344208" evidence="1">
    <location>
        <begin position="21"/>
        <end position="219"/>
    </location>
</feature>
<evidence type="ECO:0000259" key="2">
    <source>
        <dbReference type="Pfam" id="PF13472"/>
    </source>
</evidence>
<feature type="domain" description="SGNH hydrolase-type esterase" evidence="2">
    <location>
        <begin position="58"/>
        <end position="208"/>
    </location>
</feature>
<dbReference type="RefSeq" id="WP_109609259.1">
    <property type="nucleotide sequence ID" value="NZ_QGHA01000008.1"/>
</dbReference>
<dbReference type="Pfam" id="PF13472">
    <property type="entry name" value="Lipase_GDSL_2"/>
    <property type="match status" value="1"/>
</dbReference>
<name>A0A316HA90_9SPHI</name>
<dbReference type="Proteomes" id="UP000245678">
    <property type="component" value="Unassembled WGS sequence"/>
</dbReference>
<dbReference type="InterPro" id="IPR013830">
    <property type="entry name" value="SGNH_hydro"/>
</dbReference>
<gene>
    <name evidence="3" type="ORF">LX99_03798</name>
</gene>
<evidence type="ECO:0000313" key="3">
    <source>
        <dbReference type="EMBL" id="PWK75305.1"/>
    </source>
</evidence>
<protein>
    <submittedName>
        <fullName evidence="3">GDSL-like lipase/acylhydrolase family protein</fullName>
    </submittedName>
</protein>
<dbReference type="Gene3D" id="3.40.50.1110">
    <property type="entry name" value="SGNH hydrolase"/>
    <property type="match status" value="1"/>
</dbReference>
<dbReference type="AlphaFoldDB" id="A0A316HA90"/>
<feature type="signal peptide" evidence="1">
    <location>
        <begin position="1"/>
        <end position="20"/>
    </location>
</feature>
<accession>A0A316HA90</accession>
<reference evidence="3 4" key="1">
    <citation type="submission" date="2018-05" db="EMBL/GenBank/DDBJ databases">
        <title>Genomic Encyclopedia of Archaeal and Bacterial Type Strains, Phase II (KMG-II): from individual species to whole genera.</title>
        <authorList>
            <person name="Goeker M."/>
        </authorList>
    </citation>
    <scope>NUCLEOTIDE SEQUENCE [LARGE SCALE GENOMIC DNA]</scope>
    <source>
        <strain evidence="3 4">DSM 19975</strain>
    </source>
</reference>
<evidence type="ECO:0000256" key="1">
    <source>
        <dbReference type="SAM" id="SignalP"/>
    </source>
</evidence>
<dbReference type="EMBL" id="QGHA01000008">
    <property type="protein sequence ID" value="PWK75305.1"/>
    <property type="molecule type" value="Genomic_DNA"/>
</dbReference>
<organism evidence="3 4">
    <name type="scientific">Mucilaginibacter oryzae</name>
    <dbReference type="NCBI Taxonomy" id="468058"/>
    <lineage>
        <taxon>Bacteria</taxon>
        <taxon>Pseudomonadati</taxon>
        <taxon>Bacteroidota</taxon>
        <taxon>Sphingobacteriia</taxon>
        <taxon>Sphingobacteriales</taxon>
        <taxon>Sphingobacteriaceae</taxon>
        <taxon>Mucilaginibacter</taxon>
    </lineage>
</organism>
<dbReference type="GO" id="GO:0016788">
    <property type="term" value="F:hydrolase activity, acting on ester bonds"/>
    <property type="evidence" value="ECO:0007669"/>
    <property type="project" value="UniProtKB-ARBA"/>
</dbReference>
<dbReference type="InterPro" id="IPR036514">
    <property type="entry name" value="SGNH_hydro_sf"/>
</dbReference>
<keyword evidence="1" id="KW-0732">Signal</keyword>
<keyword evidence="4" id="KW-1185">Reference proteome</keyword>
<comment type="caution">
    <text evidence="3">The sequence shown here is derived from an EMBL/GenBank/DDBJ whole genome shotgun (WGS) entry which is preliminary data.</text>
</comment>
<evidence type="ECO:0000313" key="4">
    <source>
        <dbReference type="Proteomes" id="UP000245678"/>
    </source>
</evidence>
<sequence>MKNKLFLMFIGLFISAGVFAQQGFPFADEIRAFKHQDSISFPPKNGILFIGSSSIRKWTDLEQRYAGKPIIRRGVGGCELWQIADYYTPYILFPYQPRKIFIYAGENDIAAGKSAQDVLTSFTKLWEMIHGKLPKAEVYFMSIKPSPVRARYYEVVYAANDLVKTYLKDKPHSHYVDLVPAIYKPGTIQPDSGLFNNDYLHLNSKGYDQWQRVLDPLVK</sequence>
<dbReference type="SUPFAM" id="SSF52266">
    <property type="entry name" value="SGNH hydrolase"/>
    <property type="match status" value="1"/>
</dbReference>
<keyword evidence="3" id="KW-0378">Hydrolase</keyword>
<proteinExistence type="predicted"/>